<keyword evidence="2" id="KW-1185">Reference proteome</keyword>
<keyword evidence="1" id="KW-0614">Plasmid</keyword>
<organism evidence="1 2">
    <name type="scientific">Psychrobacter alimentarius</name>
    <dbReference type="NCBI Taxonomy" id="261164"/>
    <lineage>
        <taxon>Bacteria</taxon>
        <taxon>Pseudomonadati</taxon>
        <taxon>Pseudomonadota</taxon>
        <taxon>Gammaproteobacteria</taxon>
        <taxon>Moraxellales</taxon>
        <taxon>Moraxellaceae</taxon>
        <taxon>Psychrobacter</taxon>
    </lineage>
</organism>
<dbReference type="GeneID" id="33061246"/>
<dbReference type="PROSITE" id="PS51257">
    <property type="entry name" value="PROKAR_LIPOPROTEIN"/>
    <property type="match status" value="1"/>
</dbReference>
<evidence type="ECO:0000313" key="2">
    <source>
        <dbReference type="Proteomes" id="UP000076104"/>
    </source>
</evidence>
<dbReference type="RefSeq" id="WP_062846041.1">
    <property type="nucleotide sequence ID" value="NZ_CP014946.1"/>
</dbReference>
<dbReference type="Proteomes" id="UP000076104">
    <property type="component" value="Plasmid pPAMC27889"/>
</dbReference>
<reference evidence="1 2" key="1">
    <citation type="submission" date="2016-03" db="EMBL/GenBank/DDBJ databases">
        <title>Genome sequencing of Psychrobacter alimentarius PAMC 27889.</title>
        <authorList>
            <person name="Lee J."/>
            <person name="Kim O.-S."/>
        </authorList>
    </citation>
    <scope>NUCLEOTIDE SEQUENCE [LARGE SCALE GENOMIC DNA]</scope>
    <source>
        <strain evidence="1 2">PAMC 27889</strain>
        <plasmid evidence="1 2">pPAMC27889</plasmid>
    </source>
</reference>
<evidence type="ECO:0008006" key="3">
    <source>
        <dbReference type="Google" id="ProtNLM"/>
    </source>
</evidence>
<name>A0ABM6A1Z7_9GAMM</name>
<protein>
    <recommendedName>
        <fullName evidence="3">Lipoprotein</fullName>
    </recommendedName>
</protein>
<accession>A0ABM6A1Z7</accession>
<proteinExistence type="predicted"/>
<gene>
    <name evidence="1" type="ORF">A3K91_2740</name>
</gene>
<evidence type="ECO:0000313" key="1">
    <source>
        <dbReference type="EMBL" id="AMT98306.1"/>
    </source>
</evidence>
<geneLocation type="plasmid" evidence="1 2">
    <name>pPAMC27889</name>
</geneLocation>
<sequence length="136" mass="15022">MRINMSRWLIAVASIVMIGCSSGNTEDDLYGSGFIEVNEQTWNKDYTTPYPFTVAEGEIACASNPSFGREVFFHPKGYTDESYVGIPLNKAAVDGLKLSRLTPNVPYSVKEGADLNEAVQIGLRVCDEQENELANY</sequence>
<dbReference type="EMBL" id="CP014946">
    <property type="protein sequence ID" value="AMT98306.1"/>
    <property type="molecule type" value="Genomic_DNA"/>
</dbReference>